<protein>
    <submittedName>
        <fullName evidence="4">15644_t:CDS:1</fullName>
    </submittedName>
</protein>
<dbReference type="InterPro" id="IPR006683">
    <property type="entry name" value="Thioestr_dom"/>
</dbReference>
<organism evidence="4 5">
    <name type="scientific">Acaulospora morrowiae</name>
    <dbReference type="NCBI Taxonomy" id="94023"/>
    <lineage>
        <taxon>Eukaryota</taxon>
        <taxon>Fungi</taxon>
        <taxon>Fungi incertae sedis</taxon>
        <taxon>Mucoromycota</taxon>
        <taxon>Glomeromycotina</taxon>
        <taxon>Glomeromycetes</taxon>
        <taxon>Diversisporales</taxon>
        <taxon>Acaulosporaceae</taxon>
        <taxon>Acaulospora</taxon>
    </lineage>
</organism>
<dbReference type="Proteomes" id="UP000789342">
    <property type="component" value="Unassembled WGS sequence"/>
</dbReference>
<dbReference type="SUPFAM" id="SSF54637">
    <property type="entry name" value="Thioesterase/thiol ester dehydrase-isomerase"/>
    <property type="match status" value="1"/>
</dbReference>
<sequence>AKGMNSTGLSTDISISYIDAAKAGDVLLLKSECLKIGKTLAFTTIDLYNKKDNKLIAQGRHTKFLKIAHRDPLNEFKIAEKKQRLPGGSDDDGIGSKALQNVPGSIII</sequence>
<evidence type="ECO:0000256" key="1">
    <source>
        <dbReference type="ARBA" id="ARBA00008324"/>
    </source>
</evidence>
<dbReference type="PANTHER" id="PTHR21660:SF1">
    <property type="entry name" value="ACYL-COENZYME A THIOESTERASE 13"/>
    <property type="match status" value="1"/>
</dbReference>
<dbReference type="Pfam" id="PF03061">
    <property type="entry name" value="4HBT"/>
    <property type="match status" value="1"/>
</dbReference>
<keyword evidence="2" id="KW-0378">Hydrolase</keyword>
<dbReference type="AlphaFoldDB" id="A0A9N9EM42"/>
<dbReference type="CDD" id="cd03443">
    <property type="entry name" value="PaaI_thioesterase"/>
    <property type="match status" value="1"/>
</dbReference>
<feature type="domain" description="Thioesterase" evidence="3">
    <location>
        <begin position="7"/>
        <end position="54"/>
    </location>
</feature>
<gene>
    <name evidence="4" type="ORF">AMORRO_LOCUS11249</name>
</gene>
<proteinExistence type="inferred from homology"/>
<dbReference type="Gene3D" id="3.10.129.10">
    <property type="entry name" value="Hotdog Thioesterase"/>
    <property type="match status" value="1"/>
</dbReference>
<comment type="similarity">
    <text evidence="1">Belongs to the thioesterase PaaI family.</text>
</comment>
<evidence type="ECO:0000256" key="2">
    <source>
        <dbReference type="ARBA" id="ARBA00022801"/>
    </source>
</evidence>
<comment type="caution">
    <text evidence="4">The sequence shown here is derived from an EMBL/GenBank/DDBJ whole genome shotgun (WGS) entry which is preliminary data.</text>
</comment>
<name>A0A9N9EM42_9GLOM</name>
<dbReference type="EMBL" id="CAJVPV010013901">
    <property type="protein sequence ID" value="CAG8681116.1"/>
    <property type="molecule type" value="Genomic_DNA"/>
</dbReference>
<evidence type="ECO:0000259" key="3">
    <source>
        <dbReference type="Pfam" id="PF03061"/>
    </source>
</evidence>
<dbReference type="OrthoDB" id="46529at2759"/>
<evidence type="ECO:0000313" key="4">
    <source>
        <dbReference type="EMBL" id="CAG8681116.1"/>
    </source>
</evidence>
<keyword evidence="5" id="KW-1185">Reference proteome</keyword>
<dbReference type="InterPro" id="IPR039298">
    <property type="entry name" value="ACOT13"/>
</dbReference>
<reference evidence="4" key="1">
    <citation type="submission" date="2021-06" db="EMBL/GenBank/DDBJ databases">
        <authorList>
            <person name="Kallberg Y."/>
            <person name="Tangrot J."/>
            <person name="Rosling A."/>
        </authorList>
    </citation>
    <scope>NUCLEOTIDE SEQUENCE</scope>
    <source>
        <strain evidence="4">CL551</strain>
    </source>
</reference>
<dbReference type="GO" id="GO:0047617">
    <property type="term" value="F:fatty acyl-CoA hydrolase activity"/>
    <property type="evidence" value="ECO:0007669"/>
    <property type="project" value="InterPro"/>
</dbReference>
<accession>A0A9N9EM42</accession>
<dbReference type="PANTHER" id="PTHR21660">
    <property type="entry name" value="THIOESTERASE SUPERFAMILY MEMBER-RELATED"/>
    <property type="match status" value="1"/>
</dbReference>
<evidence type="ECO:0000313" key="5">
    <source>
        <dbReference type="Proteomes" id="UP000789342"/>
    </source>
</evidence>
<dbReference type="InterPro" id="IPR029069">
    <property type="entry name" value="HotDog_dom_sf"/>
</dbReference>
<feature type="non-terminal residue" evidence="4">
    <location>
        <position position="1"/>
    </location>
</feature>